<dbReference type="GO" id="GO:0005634">
    <property type="term" value="C:nucleus"/>
    <property type="evidence" value="ECO:0007669"/>
    <property type="project" value="UniProtKB-ARBA"/>
</dbReference>
<sequence length="253" mass="27798">MPQIPKAFFTLPLAWPTTEDLVNGTAAPSSYENEIVITRHGTSRRQSDPTGPLVLDGGPLNPSFWLASLTQLNAHIGTPSTHTAPRFPEYYVTYQQPPTSNGNTTAPLFLPEVPRDSLPGVIDGQTRLPGDSNTPQVIVANSTHNTGNPLSMTLTSQAPAPRLGNTASTSFCFSQVPYQGQDKKKLKCDICTKSFHRKYQLNDHMRQHRGQPKAYTCNFSGCDKAYTSRANMRRHYHTVHGSAMQEDNVSAEG</sequence>
<keyword evidence="4" id="KW-0862">Zinc</keyword>
<dbReference type="SUPFAM" id="SSF57667">
    <property type="entry name" value="beta-beta-alpha zinc fingers"/>
    <property type="match status" value="1"/>
</dbReference>
<dbReference type="InterPro" id="IPR036236">
    <property type="entry name" value="Znf_C2H2_sf"/>
</dbReference>
<dbReference type="PANTHER" id="PTHR19818:SF139">
    <property type="entry name" value="PAIR-RULE PROTEIN ODD-PAIRED"/>
    <property type="match status" value="1"/>
</dbReference>
<feature type="domain" description="C2H2-type" evidence="6">
    <location>
        <begin position="215"/>
        <end position="245"/>
    </location>
</feature>
<name>A0A8H3DE43_9AGAM</name>
<dbReference type="PANTHER" id="PTHR19818">
    <property type="entry name" value="ZINC FINGER PROTEIN ZIC AND GLI"/>
    <property type="match status" value="1"/>
</dbReference>
<dbReference type="InterPro" id="IPR050329">
    <property type="entry name" value="GLI_C2H2-zinc-finger"/>
</dbReference>
<proteinExistence type="predicted"/>
<dbReference type="Gene3D" id="3.30.160.60">
    <property type="entry name" value="Classic Zinc Finger"/>
    <property type="match status" value="2"/>
</dbReference>
<accession>A0A8H3DE43</accession>
<organism evidence="7 8">
    <name type="scientific">Rhizoctonia solani</name>
    <dbReference type="NCBI Taxonomy" id="456999"/>
    <lineage>
        <taxon>Eukaryota</taxon>
        <taxon>Fungi</taxon>
        <taxon>Dikarya</taxon>
        <taxon>Basidiomycota</taxon>
        <taxon>Agaricomycotina</taxon>
        <taxon>Agaricomycetes</taxon>
        <taxon>Cantharellales</taxon>
        <taxon>Ceratobasidiaceae</taxon>
        <taxon>Rhizoctonia</taxon>
    </lineage>
</organism>
<keyword evidence="1" id="KW-0479">Metal-binding</keyword>
<dbReference type="PROSITE" id="PS50157">
    <property type="entry name" value="ZINC_FINGER_C2H2_2"/>
    <property type="match status" value="2"/>
</dbReference>
<dbReference type="GO" id="GO:0000978">
    <property type="term" value="F:RNA polymerase II cis-regulatory region sequence-specific DNA binding"/>
    <property type="evidence" value="ECO:0007669"/>
    <property type="project" value="TreeGrafter"/>
</dbReference>
<dbReference type="Pfam" id="PF00096">
    <property type="entry name" value="zf-C2H2"/>
    <property type="match status" value="2"/>
</dbReference>
<reference evidence="7" key="1">
    <citation type="submission" date="2021-01" db="EMBL/GenBank/DDBJ databases">
        <authorList>
            <person name="Kaushik A."/>
        </authorList>
    </citation>
    <scope>NUCLEOTIDE SEQUENCE</scope>
    <source>
        <strain evidence="7">Type strain: AG8-Rh-89/</strain>
    </source>
</reference>
<evidence type="ECO:0000259" key="6">
    <source>
        <dbReference type="PROSITE" id="PS50157"/>
    </source>
</evidence>
<dbReference type="InterPro" id="IPR013087">
    <property type="entry name" value="Znf_C2H2_type"/>
</dbReference>
<evidence type="ECO:0000256" key="2">
    <source>
        <dbReference type="ARBA" id="ARBA00022737"/>
    </source>
</evidence>
<evidence type="ECO:0000313" key="8">
    <source>
        <dbReference type="Proteomes" id="UP000663850"/>
    </source>
</evidence>
<evidence type="ECO:0000313" key="7">
    <source>
        <dbReference type="EMBL" id="CAE6519523.1"/>
    </source>
</evidence>
<dbReference type="FunFam" id="3.30.160.60:FF:000065">
    <property type="entry name" value="B-cell CLL/lymphoma 6, member B"/>
    <property type="match status" value="1"/>
</dbReference>
<dbReference type="AlphaFoldDB" id="A0A8H3DE43"/>
<dbReference type="SMART" id="SM00355">
    <property type="entry name" value="ZnF_C2H2"/>
    <property type="match status" value="2"/>
</dbReference>
<gene>
    <name evidence="7" type="ORF">RDB_LOCUS116179</name>
</gene>
<evidence type="ECO:0000256" key="5">
    <source>
        <dbReference type="PROSITE-ProRule" id="PRU00042"/>
    </source>
</evidence>
<keyword evidence="2" id="KW-0677">Repeat</keyword>
<evidence type="ECO:0000256" key="3">
    <source>
        <dbReference type="ARBA" id="ARBA00022771"/>
    </source>
</evidence>
<evidence type="ECO:0000256" key="4">
    <source>
        <dbReference type="ARBA" id="ARBA00022833"/>
    </source>
</evidence>
<dbReference type="PROSITE" id="PS00028">
    <property type="entry name" value="ZINC_FINGER_C2H2_1"/>
    <property type="match status" value="2"/>
</dbReference>
<dbReference type="GO" id="GO:0045944">
    <property type="term" value="P:positive regulation of transcription by RNA polymerase II"/>
    <property type="evidence" value="ECO:0007669"/>
    <property type="project" value="UniProtKB-ARBA"/>
</dbReference>
<dbReference type="GO" id="GO:0008270">
    <property type="term" value="F:zinc ion binding"/>
    <property type="evidence" value="ECO:0007669"/>
    <property type="project" value="UniProtKB-KW"/>
</dbReference>
<dbReference type="EMBL" id="CAJMWZ010006285">
    <property type="protein sequence ID" value="CAE6519523.1"/>
    <property type="molecule type" value="Genomic_DNA"/>
</dbReference>
<protein>
    <recommendedName>
        <fullName evidence="6">C2H2-type domain-containing protein</fullName>
    </recommendedName>
</protein>
<dbReference type="GO" id="GO:0000981">
    <property type="term" value="F:DNA-binding transcription factor activity, RNA polymerase II-specific"/>
    <property type="evidence" value="ECO:0007669"/>
    <property type="project" value="TreeGrafter"/>
</dbReference>
<comment type="caution">
    <text evidence="7">The sequence shown here is derived from an EMBL/GenBank/DDBJ whole genome shotgun (WGS) entry which is preliminary data.</text>
</comment>
<evidence type="ECO:0000256" key="1">
    <source>
        <dbReference type="ARBA" id="ARBA00022723"/>
    </source>
</evidence>
<keyword evidence="3 5" id="KW-0863">Zinc-finger</keyword>
<dbReference type="Proteomes" id="UP000663850">
    <property type="component" value="Unassembled WGS sequence"/>
</dbReference>
<feature type="domain" description="C2H2-type" evidence="6">
    <location>
        <begin position="186"/>
        <end position="213"/>
    </location>
</feature>